<dbReference type="Proteomes" id="UP000671910">
    <property type="component" value="Chromosome"/>
</dbReference>
<feature type="transmembrane region" description="Helical" evidence="1">
    <location>
        <begin position="89"/>
        <end position="110"/>
    </location>
</feature>
<proteinExistence type="predicted"/>
<accession>A0A9E6MRP0</accession>
<keyword evidence="1" id="KW-1133">Transmembrane helix</keyword>
<gene>
    <name evidence="2" type="ORF">GMI68_06795</name>
    <name evidence="3" type="ORF">J7S26_03275</name>
</gene>
<keyword evidence="4" id="KW-1185">Reference proteome</keyword>
<dbReference type="AlphaFoldDB" id="A0A9E6MRP0"/>
<feature type="transmembrane region" description="Helical" evidence="1">
    <location>
        <begin position="130"/>
        <end position="150"/>
    </location>
</feature>
<evidence type="ECO:0000313" key="2">
    <source>
        <dbReference type="EMBL" id="NHM14471.1"/>
    </source>
</evidence>
<keyword evidence="1" id="KW-0812">Transmembrane</keyword>
<dbReference type="EMBL" id="WPCR01000007">
    <property type="protein sequence ID" value="NHM14471.1"/>
    <property type="molecule type" value="Genomic_DNA"/>
</dbReference>
<evidence type="ECO:0008006" key="6">
    <source>
        <dbReference type="Google" id="ProtNLM"/>
    </source>
</evidence>
<evidence type="ECO:0000313" key="3">
    <source>
        <dbReference type="EMBL" id="QTU84945.1"/>
    </source>
</evidence>
<dbReference type="EMBL" id="CP072829">
    <property type="protein sequence ID" value="QTU84945.1"/>
    <property type="molecule type" value="Genomic_DNA"/>
</dbReference>
<name>A0A9E6MRP0_9ACTN</name>
<dbReference type="RefSeq" id="WP_166339735.1">
    <property type="nucleotide sequence ID" value="NZ_CP072829.1"/>
</dbReference>
<sequence>MTALLIILIIVGAIVMVACGTLATRLWKGQSLHLVAVPVTKKKRTYFTETNERSAQRISWVCVALFGVLLTALMLAMSSLTDNQAFMHLANLLNIGMLVVFAAVVVWAAWAQYRANGGRLSFDKSADRRYLLCLMAAIAVSTVFSTVMAML</sequence>
<organism evidence="3 5">
    <name type="scientific">Xiamenia xianingshaonis</name>
    <dbReference type="NCBI Taxonomy" id="2682776"/>
    <lineage>
        <taxon>Bacteria</taxon>
        <taxon>Bacillati</taxon>
        <taxon>Actinomycetota</taxon>
        <taxon>Coriobacteriia</taxon>
        <taxon>Eggerthellales</taxon>
        <taxon>Eggerthellaceae</taxon>
        <taxon>Xiamenia</taxon>
    </lineage>
</organism>
<evidence type="ECO:0000313" key="4">
    <source>
        <dbReference type="Proteomes" id="UP000636394"/>
    </source>
</evidence>
<dbReference type="Proteomes" id="UP000636394">
    <property type="component" value="Unassembled WGS sequence"/>
</dbReference>
<protein>
    <recommendedName>
        <fullName evidence="6">Lipocalin</fullName>
    </recommendedName>
</protein>
<reference evidence="2 4" key="1">
    <citation type="submission" date="2019-11" db="EMBL/GenBank/DDBJ databases">
        <title>Eggerthellaceae novel genus isolated from the rectal contents of marmort.</title>
        <authorList>
            <person name="Zhang G."/>
        </authorList>
    </citation>
    <scope>NUCLEOTIDE SEQUENCE [LARGE SCALE GENOMIC DNA]</scope>
    <source>
        <strain evidence="4">zg-886</strain>
        <strain evidence="2">Zg-886</strain>
    </source>
</reference>
<evidence type="ECO:0000256" key="1">
    <source>
        <dbReference type="SAM" id="Phobius"/>
    </source>
</evidence>
<evidence type="ECO:0000313" key="5">
    <source>
        <dbReference type="Proteomes" id="UP000671910"/>
    </source>
</evidence>
<feature type="transmembrane region" description="Helical" evidence="1">
    <location>
        <begin position="58"/>
        <end position="77"/>
    </location>
</feature>
<reference evidence="3" key="2">
    <citation type="submission" date="2021-04" db="EMBL/GenBank/DDBJ databases">
        <title>Novel species in family Eggerthellaceae.</title>
        <authorList>
            <person name="Zhang G."/>
        </authorList>
    </citation>
    <scope>NUCLEOTIDE SEQUENCE</scope>
    <source>
        <strain evidence="3">Zg-886</strain>
    </source>
</reference>
<keyword evidence="1" id="KW-0472">Membrane</keyword>
<dbReference type="KEGG" id="ebz:J7S26_03275"/>
<feature type="transmembrane region" description="Helical" evidence="1">
    <location>
        <begin position="6"/>
        <end position="27"/>
    </location>
</feature>